<dbReference type="InterPro" id="IPR018043">
    <property type="entry name" value="Na/Gal_symport_CS"/>
</dbReference>
<organism evidence="9 10">
    <name type="scientific">Bifidobacterium margollesii</name>
    <dbReference type="NCBI Taxonomy" id="2020964"/>
    <lineage>
        <taxon>Bacteria</taxon>
        <taxon>Bacillati</taxon>
        <taxon>Actinomycetota</taxon>
        <taxon>Actinomycetes</taxon>
        <taxon>Bifidobacteriales</taxon>
        <taxon>Bifidobacteriaceae</taxon>
        <taxon>Bifidobacterium</taxon>
    </lineage>
</organism>
<feature type="transmembrane region" description="Helical" evidence="8">
    <location>
        <begin position="358"/>
        <end position="377"/>
    </location>
</feature>
<dbReference type="SUPFAM" id="SSF103473">
    <property type="entry name" value="MFS general substrate transporter"/>
    <property type="match status" value="1"/>
</dbReference>
<accession>A0A2N5JB28</accession>
<feature type="compositionally biased region" description="Low complexity" evidence="7">
    <location>
        <begin position="1"/>
        <end position="19"/>
    </location>
</feature>
<feature type="transmembrane region" description="Helical" evidence="8">
    <location>
        <begin position="430"/>
        <end position="452"/>
    </location>
</feature>
<gene>
    <name evidence="9" type="ORF">Uis1B_0759</name>
</gene>
<dbReference type="GO" id="GO:0008643">
    <property type="term" value="P:carbohydrate transport"/>
    <property type="evidence" value="ECO:0007669"/>
    <property type="project" value="InterPro"/>
</dbReference>
<evidence type="ECO:0000313" key="10">
    <source>
        <dbReference type="Proteomes" id="UP000235050"/>
    </source>
</evidence>
<keyword evidence="2" id="KW-0813">Transport</keyword>
<dbReference type="PROSITE" id="PS00872">
    <property type="entry name" value="NA_GALACTOSIDE_SYMP"/>
    <property type="match status" value="1"/>
</dbReference>
<feature type="transmembrane region" description="Helical" evidence="8">
    <location>
        <begin position="58"/>
        <end position="78"/>
    </location>
</feature>
<evidence type="ECO:0000256" key="7">
    <source>
        <dbReference type="SAM" id="MobiDB-lite"/>
    </source>
</evidence>
<dbReference type="Pfam" id="PF13347">
    <property type="entry name" value="MFS_2"/>
    <property type="match status" value="1"/>
</dbReference>
<feature type="region of interest" description="Disordered" evidence="7">
    <location>
        <begin position="1"/>
        <end position="26"/>
    </location>
</feature>
<evidence type="ECO:0000256" key="5">
    <source>
        <dbReference type="ARBA" id="ARBA00022989"/>
    </source>
</evidence>
<dbReference type="InterPro" id="IPR001927">
    <property type="entry name" value="Na/Gal_symport"/>
</dbReference>
<dbReference type="GO" id="GO:0015293">
    <property type="term" value="F:symporter activity"/>
    <property type="evidence" value="ECO:0007669"/>
    <property type="project" value="InterPro"/>
</dbReference>
<dbReference type="CDD" id="cd17332">
    <property type="entry name" value="MFS_MelB_like"/>
    <property type="match status" value="1"/>
</dbReference>
<evidence type="ECO:0000313" key="9">
    <source>
        <dbReference type="EMBL" id="PLS31418.1"/>
    </source>
</evidence>
<feature type="transmembrane region" description="Helical" evidence="8">
    <location>
        <begin position="397"/>
        <end position="418"/>
    </location>
</feature>
<evidence type="ECO:0000256" key="8">
    <source>
        <dbReference type="SAM" id="Phobius"/>
    </source>
</evidence>
<feature type="transmembrane region" description="Helical" evidence="8">
    <location>
        <begin position="107"/>
        <end position="129"/>
    </location>
</feature>
<dbReference type="InterPro" id="IPR039672">
    <property type="entry name" value="MFS_2"/>
</dbReference>
<reference evidence="9 10" key="1">
    <citation type="submission" date="2017-07" db="EMBL/GenBank/DDBJ databases">
        <title>Bifidobacterium novel species.</title>
        <authorList>
            <person name="Lugli G.A."/>
            <person name="Milani C."/>
            <person name="Duranti S."/>
            <person name="Mangifesta M."/>
        </authorList>
    </citation>
    <scope>NUCLEOTIDE SEQUENCE [LARGE SCALE GENOMIC DNA]</scope>
    <source>
        <strain evidence="10">Uis1B</strain>
    </source>
</reference>
<evidence type="ECO:0000256" key="1">
    <source>
        <dbReference type="ARBA" id="ARBA00004651"/>
    </source>
</evidence>
<keyword evidence="5 8" id="KW-1133">Transmembrane helix</keyword>
<dbReference type="AlphaFoldDB" id="A0A2N5JB28"/>
<dbReference type="GO" id="GO:0005886">
    <property type="term" value="C:plasma membrane"/>
    <property type="evidence" value="ECO:0007669"/>
    <property type="project" value="UniProtKB-SubCell"/>
</dbReference>
<feature type="transmembrane region" description="Helical" evidence="8">
    <location>
        <begin position="289"/>
        <end position="308"/>
    </location>
</feature>
<feature type="transmembrane region" description="Helical" evidence="8">
    <location>
        <begin position="178"/>
        <end position="199"/>
    </location>
</feature>
<dbReference type="GO" id="GO:0006814">
    <property type="term" value="P:sodium ion transport"/>
    <property type="evidence" value="ECO:0007669"/>
    <property type="project" value="InterPro"/>
</dbReference>
<dbReference type="PANTHER" id="PTHR11328:SF24">
    <property type="entry name" value="MAJOR FACILITATOR SUPERFAMILY (MFS) PROFILE DOMAIN-CONTAINING PROTEIN"/>
    <property type="match status" value="1"/>
</dbReference>
<feature type="transmembrane region" description="Helical" evidence="8">
    <location>
        <begin position="320"/>
        <end position="338"/>
    </location>
</feature>
<dbReference type="Proteomes" id="UP000235050">
    <property type="component" value="Unassembled WGS sequence"/>
</dbReference>
<dbReference type="EMBL" id="NMWU01000011">
    <property type="protein sequence ID" value="PLS31418.1"/>
    <property type="molecule type" value="Genomic_DNA"/>
</dbReference>
<dbReference type="PANTHER" id="PTHR11328">
    <property type="entry name" value="MAJOR FACILITATOR SUPERFAMILY DOMAIN-CONTAINING PROTEIN"/>
    <property type="match status" value="1"/>
</dbReference>
<dbReference type="OrthoDB" id="181905at2"/>
<keyword evidence="6 8" id="KW-0472">Membrane</keyword>
<evidence type="ECO:0000256" key="3">
    <source>
        <dbReference type="ARBA" id="ARBA00022475"/>
    </source>
</evidence>
<comment type="subcellular location">
    <subcellularLocation>
        <location evidence="1">Cell membrane</location>
        <topology evidence="1">Multi-pass membrane protein</topology>
    </subcellularLocation>
</comment>
<dbReference type="NCBIfam" id="TIGR00792">
    <property type="entry name" value="gph"/>
    <property type="match status" value="1"/>
</dbReference>
<name>A0A2N5JB28_9BIFI</name>
<sequence>MNAMASSSSVTSQSASRPAAKPAPHSFRQPLTIKDYIGYGIGDTAINFTFASLNLYVVYFYTDVIGVAAGIIGTVMLFSRSFDGVIDMVVGSLVDKTHSKWGKARPWLLFGCVPFALFTILLFTVPASWSETWKVGYIFVSYNLLMIAFSSMAIPYGTLNSMVTQDRAQREGLNLWRMLLAQVGVLIVTNCTYPMVQLFGGTQMAWAITYAILSCISVLLFLVVFKTQKERVHTSEMEEQVPLKESFGALLQNKYWFLAFFYFILLTIAQTLYQGGLVYYAKYVLSNEGIVGVLTFAYLIPTMAVLPLCPKLFGRFGKTACLLVGTVVYAIGFIMPVLNPTNLELFVVAQVLRGLGQGPITGAVWSLFPDTIEYGYYKTGVRNEGLLYSGGSLGQKIGSGLGTALVGWILAFGGYNGLAAVQTPSAINAIYQISLWGPAILLAVCVVIMCFYDIDKRYDEIMAGVAKRQAEAERRNANAH</sequence>
<comment type="caution">
    <text evidence="9">The sequence shown here is derived from an EMBL/GenBank/DDBJ whole genome shotgun (WGS) entry which is preliminary data.</text>
</comment>
<dbReference type="InterPro" id="IPR036259">
    <property type="entry name" value="MFS_trans_sf"/>
</dbReference>
<keyword evidence="10" id="KW-1185">Reference proteome</keyword>
<dbReference type="RefSeq" id="WP_101615766.1">
    <property type="nucleotide sequence ID" value="NZ_NMWU01000011.1"/>
</dbReference>
<feature type="transmembrane region" description="Helical" evidence="8">
    <location>
        <begin position="205"/>
        <end position="225"/>
    </location>
</feature>
<evidence type="ECO:0000256" key="4">
    <source>
        <dbReference type="ARBA" id="ARBA00022692"/>
    </source>
</evidence>
<proteinExistence type="predicted"/>
<feature type="transmembrane region" description="Helical" evidence="8">
    <location>
        <begin position="135"/>
        <end position="157"/>
    </location>
</feature>
<dbReference type="Gene3D" id="1.20.1250.20">
    <property type="entry name" value="MFS general substrate transporter like domains"/>
    <property type="match status" value="2"/>
</dbReference>
<keyword evidence="4 8" id="KW-0812">Transmembrane</keyword>
<keyword evidence="3" id="KW-1003">Cell membrane</keyword>
<protein>
    <submittedName>
        <fullName evidence="9">Sodium:melibiose symporter</fullName>
    </submittedName>
</protein>
<feature type="transmembrane region" description="Helical" evidence="8">
    <location>
        <begin position="255"/>
        <end position="273"/>
    </location>
</feature>
<evidence type="ECO:0000256" key="6">
    <source>
        <dbReference type="ARBA" id="ARBA00023136"/>
    </source>
</evidence>
<evidence type="ECO:0000256" key="2">
    <source>
        <dbReference type="ARBA" id="ARBA00022448"/>
    </source>
</evidence>